<feature type="domain" description="SCP" evidence="1">
    <location>
        <begin position="25"/>
        <end position="159"/>
    </location>
</feature>
<keyword evidence="3" id="KW-1185">Reference proteome</keyword>
<protein>
    <submittedName>
        <fullName evidence="2">CAP domain-containing protein</fullName>
    </submittedName>
</protein>
<dbReference type="PANTHER" id="PTHR31157">
    <property type="entry name" value="SCP DOMAIN-CONTAINING PROTEIN"/>
    <property type="match status" value="1"/>
</dbReference>
<dbReference type="EMBL" id="JAODBU010000013">
    <property type="protein sequence ID" value="MCT7399813.1"/>
    <property type="molecule type" value="Genomic_DNA"/>
</dbReference>
<dbReference type="CDD" id="cd05379">
    <property type="entry name" value="CAP_bacterial"/>
    <property type="match status" value="1"/>
</dbReference>
<dbReference type="InterPro" id="IPR035940">
    <property type="entry name" value="CAP_sf"/>
</dbReference>
<reference evidence="2" key="1">
    <citation type="submission" date="2022-09" db="EMBL/GenBank/DDBJ databases">
        <title>Eubacterium sp. LFL-14 isolated from human feces.</title>
        <authorList>
            <person name="Liu F."/>
        </authorList>
    </citation>
    <scope>NUCLEOTIDE SEQUENCE</scope>
    <source>
        <strain evidence="2">LFL-14</strain>
    </source>
</reference>
<name>A0ABT2M3S0_9FIRM</name>
<proteinExistence type="predicted"/>
<dbReference type="Gene3D" id="3.40.33.10">
    <property type="entry name" value="CAP"/>
    <property type="match status" value="1"/>
</dbReference>
<sequence>MTKGCYAEGKDGYCEYASKQAFIIQNQYRAEKGIAPLIWSKELFDVAKIRCKELIKLFSHTRPNGEDCSKLFIEFFGRERCRRFQTNYSDWTKASGELHVCSAENCYNENIGHGLFSVSGIMISWKNSPGHLRTLINSRYVSGTIVCYFDNSGEQYWTSSFAVVDIDNIK</sequence>
<organism evidence="2 3">
    <name type="scientific">Eubacterium album</name>
    <dbReference type="NCBI Taxonomy" id="2978477"/>
    <lineage>
        <taxon>Bacteria</taxon>
        <taxon>Bacillati</taxon>
        <taxon>Bacillota</taxon>
        <taxon>Clostridia</taxon>
        <taxon>Eubacteriales</taxon>
        <taxon>Eubacteriaceae</taxon>
        <taxon>Eubacterium</taxon>
    </lineage>
</organism>
<dbReference type="InterPro" id="IPR014044">
    <property type="entry name" value="CAP_dom"/>
</dbReference>
<dbReference type="PANTHER" id="PTHR31157:SF1">
    <property type="entry name" value="SCP DOMAIN-CONTAINING PROTEIN"/>
    <property type="match status" value="1"/>
</dbReference>
<evidence type="ECO:0000313" key="3">
    <source>
        <dbReference type="Proteomes" id="UP001431199"/>
    </source>
</evidence>
<dbReference type="RefSeq" id="WP_260979074.1">
    <property type="nucleotide sequence ID" value="NZ_JAODBU010000013.1"/>
</dbReference>
<accession>A0ABT2M3S0</accession>
<dbReference type="Proteomes" id="UP001431199">
    <property type="component" value="Unassembled WGS sequence"/>
</dbReference>
<gene>
    <name evidence="2" type="ORF">N5B56_12090</name>
</gene>
<dbReference type="SUPFAM" id="SSF55797">
    <property type="entry name" value="PR-1-like"/>
    <property type="match status" value="1"/>
</dbReference>
<evidence type="ECO:0000313" key="2">
    <source>
        <dbReference type="EMBL" id="MCT7399813.1"/>
    </source>
</evidence>
<dbReference type="Pfam" id="PF00188">
    <property type="entry name" value="CAP"/>
    <property type="match status" value="1"/>
</dbReference>
<evidence type="ECO:0000259" key="1">
    <source>
        <dbReference type="Pfam" id="PF00188"/>
    </source>
</evidence>
<comment type="caution">
    <text evidence="2">The sequence shown here is derived from an EMBL/GenBank/DDBJ whole genome shotgun (WGS) entry which is preliminary data.</text>
</comment>